<feature type="compositionally biased region" description="Basic and acidic residues" evidence="1">
    <location>
        <begin position="111"/>
        <end position="121"/>
    </location>
</feature>
<accession>V9EY08</accession>
<name>V9EY08_PHYNI</name>
<gene>
    <name evidence="2" type="ORF">F443_11112</name>
</gene>
<keyword evidence="3" id="KW-1185">Reference proteome</keyword>
<protein>
    <submittedName>
        <fullName evidence="2">Uncharacterized protein</fullName>
    </submittedName>
</protein>
<feature type="region of interest" description="Disordered" evidence="1">
    <location>
        <begin position="92"/>
        <end position="128"/>
    </location>
</feature>
<sequence length="142" mass="15246">MRRTGREFVPLENPTTCAADASLAGSLRMFRLEGRALSFCSKAWRSAVGIAGAVPYATLFISSLPVEKVTCVGERVNAKTLWERNKFSNTDGKVADPATRVSPATMRKCRRSADGHDDDPATKPAAIQSQSTKVFPALTASA</sequence>
<organism evidence="2 3">
    <name type="scientific">Phytophthora nicotianae P1569</name>
    <dbReference type="NCBI Taxonomy" id="1317065"/>
    <lineage>
        <taxon>Eukaryota</taxon>
        <taxon>Sar</taxon>
        <taxon>Stramenopiles</taxon>
        <taxon>Oomycota</taxon>
        <taxon>Peronosporomycetes</taxon>
        <taxon>Peronosporales</taxon>
        <taxon>Peronosporaceae</taxon>
        <taxon>Phytophthora</taxon>
    </lineage>
</organism>
<reference evidence="2 3" key="1">
    <citation type="submission" date="2013-11" db="EMBL/GenBank/DDBJ databases">
        <title>The Genome Sequence of Phytophthora parasitica P1569.</title>
        <authorList>
            <consortium name="The Broad Institute Genomics Platform"/>
            <person name="Russ C."/>
            <person name="Tyler B."/>
            <person name="Panabieres F."/>
            <person name="Shan W."/>
            <person name="Tripathy S."/>
            <person name="Grunwald N."/>
            <person name="Machado M."/>
            <person name="Johnson C.S."/>
            <person name="Arredondo F."/>
            <person name="Hong C."/>
            <person name="Coffey M."/>
            <person name="Young S.K."/>
            <person name="Zeng Q."/>
            <person name="Gargeya S."/>
            <person name="Fitzgerald M."/>
            <person name="Abouelleil A."/>
            <person name="Alvarado L."/>
            <person name="Chapman S.B."/>
            <person name="Gainer-Dewar J."/>
            <person name="Goldberg J."/>
            <person name="Griggs A."/>
            <person name="Gujja S."/>
            <person name="Hansen M."/>
            <person name="Howarth C."/>
            <person name="Imamovic A."/>
            <person name="Ireland A."/>
            <person name="Larimer J."/>
            <person name="McCowan C."/>
            <person name="Murphy C."/>
            <person name="Pearson M."/>
            <person name="Poon T.W."/>
            <person name="Priest M."/>
            <person name="Roberts A."/>
            <person name="Saif S."/>
            <person name="Shea T."/>
            <person name="Sykes S."/>
            <person name="Wortman J."/>
            <person name="Nusbaum C."/>
            <person name="Birren B."/>
        </authorList>
    </citation>
    <scope>NUCLEOTIDE SEQUENCE [LARGE SCALE GENOMIC DNA]</scope>
    <source>
        <strain evidence="2 3">P1569</strain>
    </source>
</reference>
<comment type="caution">
    <text evidence="2">The sequence shown here is derived from an EMBL/GenBank/DDBJ whole genome shotgun (WGS) entry which is preliminary data.</text>
</comment>
<evidence type="ECO:0000256" key="1">
    <source>
        <dbReference type="SAM" id="MobiDB-lite"/>
    </source>
</evidence>
<evidence type="ECO:0000313" key="3">
    <source>
        <dbReference type="Proteomes" id="UP000018721"/>
    </source>
</evidence>
<dbReference type="HOGENOM" id="CLU_1819634_0_0_1"/>
<proteinExistence type="predicted"/>
<dbReference type="AlphaFoldDB" id="V9EY08"/>
<dbReference type="Proteomes" id="UP000018721">
    <property type="component" value="Unassembled WGS sequence"/>
</dbReference>
<evidence type="ECO:0000313" key="2">
    <source>
        <dbReference type="EMBL" id="ETI44180.1"/>
    </source>
</evidence>
<dbReference type="EMBL" id="ANIZ01001909">
    <property type="protein sequence ID" value="ETI44180.1"/>
    <property type="molecule type" value="Genomic_DNA"/>
</dbReference>